<proteinExistence type="predicted"/>
<dbReference type="GeneID" id="20348013"/>
<dbReference type="PANTHER" id="PTHR38787:SF3">
    <property type="entry name" value="REGULATORY P DOMAIN-CONTAINING PROTEIN"/>
    <property type="match status" value="1"/>
</dbReference>
<dbReference type="InterPro" id="IPR027589">
    <property type="entry name" value="Choice_anch_B"/>
</dbReference>
<evidence type="ECO:0000313" key="1">
    <source>
        <dbReference type="EMBL" id="EJT73699.1"/>
    </source>
</evidence>
<reference evidence="3" key="1">
    <citation type="submission" date="2010-07" db="EMBL/GenBank/DDBJ databases">
        <title>The genome sequence of Gaeumannomyces graminis var. tritici strain R3-111a-1.</title>
        <authorList>
            <consortium name="The Broad Institute Genome Sequencing Platform"/>
            <person name="Ma L.-J."/>
            <person name="Dead R."/>
            <person name="Young S."/>
            <person name="Zeng Q."/>
            <person name="Koehrsen M."/>
            <person name="Alvarado L."/>
            <person name="Berlin A."/>
            <person name="Chapman S.B."/>
            <person name="Chen Z."/>
            <person name="Freedman E."/>
            <person name="Gellesch M."/>
            <person name="Goldberg J."/>
            <person name="Griggs A."/>
            <person name="Gujja S."/>
            <person name="Heilman E.R."/>
            <person name="Heiman D."/>
            <person name="Hepburn T."/>
            <person name="Howarth C."/>
            <person name="Jen D."/>
            <person name="Larson L."/>
            <person name="Mehta T."/>
            <person name="Neiman D."/>
            <person name="Pearson M."/>
            <person name="Roberts A."/>
            <person name="Saif S."/>
            <person name="Shea T."/>
            <person name="Shenoy N."/>
            <person name="Sisk P."/>
            <person name="Stolte C."/>
            <person name="Sykes S."/>
            <person name="Walk T."/>
            <person name="White J."/>
            <person name="Yandava C."/>
            <person name="Haas B."/>
            <person name="Nusbaum C."/>
            <person name="Birren B."/>
        </authorList>
    </citation>
    <scope>NUCLEOTIDE SEQUENCE [LARGE SCALE GENOMIC DNA]</scope>
    <source>
        <strain evidence="3">R3-111a-1</strain>
    </source>
</reference>
<dbReference type="Proteomes" id="UP000006039">
    <property type="component" value="Unassembled WGS sequence"/>
</dbReference>
<name>J3P207_GAET3</name>
<dbReference type="VEuPathDB" id="FungiDB:GGTG_07555"/>
<dbReference type="EMBL" id="GL385398">
    <property type="protein sequence ID" value="EJT73699.1"/>
    <property type="molecule type" value="Genomic_DNA"/>
</dbReference>
<dbReference type="NCBIfam" id="TIGR04312">
    <property type="entry name" value="choice_anch_B"/>
    <property type="match status" value="1"/>
</dbReference>
<gene>
    <name evidence="2" type="primary">20348013</name>
    <name evidence="1" type="ORF">GGTG_07555</name>
</gene>
<evidence type="ECO:0000313" key="2">
    <source>
        <dbReference type="EnsemblFungi" id="EJT73699"/>
    </source>
</evidence>
<sequence length="643" mass="70076">MVGATLGRAAAALEWRNSQKGRGQRATSHKNEPFPLCPLSLHLHPHLPTSSKPAARSQLHTSTMRYTTFAACAAFAASAVLAKELPKDELRAAELYDSGVVHQGIMERKTAFWEASSRAGLLDSASYPRLNYTKCVDGKAEAIKGDPLHTFRCKNMDLYDFINHAELGSPGSDAPNRVGSGSWGWTDPESGREFVANGAFQGTQFLEILPEGRLRHLGFLPSHAPDTSRSLWKELKSYQHYILISSELPGHGVQIFDLRKLLPLTDAEIPKRFGKADYTGHFNEIAEGRTHNVVVNEEGQYGVTVGNQPRDKDCLGGLIFFDLKDPANPKRIGCNKDDGYVHDAQCIIYRGPHEKYYGRDICYGYNEDSLTIYDVTDKANSKIISITSYEGASFTHQGWVNNPQWQEWLYMDDELDEQNAAGLGKDGFPVTYIWDIRDLERPRQTGFWKGTVRAIDHNQYINPHDGLMYQSNYGAGLRVYDVSSVPSDPTGASVGEVAYFDVHPEDDAEPGGGAAAFTGSWSSVARFKSGFVWINTFERGGFLVKPTRGAYVPFRPAGCSADNCLRGLRSDARLAEARGFCAGFLGDATADVAVVPAFAAAACAQGQNVISRVSSACRCLPTPTPTVAARGAAAAAAAVATGV</sequence>
<dbReference type="HOGENOM" id="CLU_031217_0_0_1"/>
<dbReference type="SUPFAM" id="SSF101908">
    <property type="entry name" value="Putative isomerase YbhE"/>
    <property type="match status" value="1"/>
</dbReference>
<reference evidence="2" key="5">
    <citation type="submission" date="2018-04" db="UniProtKB">
        <authorList>
            <consortium name="EnsemblFungi"/>
        </authorList>
    </citation>
    <scope>IDENTIFICATION</scope>
    <source>
        <strain evidence="2">R3-111a-1</strain>
    </source>
</reference>
<keyword evidence="3" id="KW-1185">Reference proteome</keyword>
<dbReference type="GO" id="GO:0005576">
    <property type="term" value="C:extracellular region"/>
    <property type="evidence" value="ECO:0007669"/>
    <property type="project" value="TreeGrafter"/>
</dbReference>
<dbReference type="RefSeq" id="XP_009223643.1">
    <property type="nucleotide sequence ID" value="XM_009225379.1"/>
</dbReference>
<dbReference type="STRING" id="644352.J3P207"/>
<reference evidence="1" key="3">
    <citation type="submission" date="2010-09" db="EMBL/GenBank/DDBJ databases">
        <title>Annotation of Gaeumannomyces graminis var. tritici R3-111a-1.</title>
        <authorList>
            <consortium name="The Broad Institute Genome Sequencing Platform"/>
            <person name="Ma L.-J."/>
            <person name="Dead R."/>
            <person name="Young S.K."/>
            <person name="Zeng Q."/>
            <person name="Gargeya S."/>
            <person name="Fitzgerald M."/>
            <person name="Haas B."/>
            <person name="Abouelleil A."/>
            <person name="Alvarado L."/>
            <person name="Arachchi H.M."/>
            <person name="Berlin A."/>
            <person name="Brown A."/>
            <person name="Chapman S.B."/>
            <person name="Chen Z."/>
            <person name="Dunbar C."/>
            <person name="Freedman E."/>
            <person name="Gearin G."/>
            <person name="Gellesch M."/>
            <person name="Goldberg J."/>
            <person name="Griggs A."/>
            <person name="Gujja S."/>
            <person name="Heiman D."/>
            <person name="Howarth C."/>
            <person name="Larson L."/>
            <person name="Lui A."/>
            <person name="MacDonald P.J.P."/>
            <person name="Mehta T."/>
            <person name="Montmayeur A."/>
            <person name="Murphy C."/>
            <person name="Neiman D."/>
            <person name="Pearson M."/>
            <person name="Priest M."/>
            <person name="Roberts A."/>
            <person name="Saif S."/>
            <person name="Shea T."/>
            <person name="Shenoy N."/>
            <person name="Sisk P."/>
            <person name="Stolte C."/>
            <person name="Sykes S."/>
            <person name="Yandava C."/>
            <person name="Wortman J."/>
            <person name="Nusbaum C."/>
            <person name="Birren B."/>
        </authorList>
    </citation>
    <scope>NUCLEOTIDE SEQUENCE</scope>
    <source>
        <strain evidence="1">R3-111a-1</strain>
    </source>
</reference>
<reference evidence="2" key="4">
    <citation type="journal article" date="2015" name="G3 (Bethesda)">
        <title>Genome sequences of three phytopathogenic species of the Magnaporthaceae family of fungi.</title>
        <authorList>
            <person name="Okagaki L.H."/>
            <person name="Nunes C.C."/>
            <person name="Sailsbery J."/>
            <person name="Clay B."/>
            <person name="Brown D."/>
            <person name="John T."/>
            <person name="Oh Y."/>
            <person name="Young N."/>
            <person name="Fitzgerald M."/>
            <person name="Haas B.J."/>
            <person name="Zeng Q."/>
            <person name="Young S."/>
            <person name="Adiconis X."/>
            <person name="Fan L."/>
            <person name="Levin J.Z."/>
            <person name="Mitchell T.K."/>
            <person name="Okubara P.A."/>
            <person name="Farman M.L."/>
            <person name="Kohn L.M."/>
            <person name="Birren B."/>
            <person name="Ma L.-J."/>
            <person name="Dean R.A."/>
        </authorList>
    </citation>
    <scope>NUCLEOTIDE SEQUENCE</scope>
    <source>
        <strain evidence="2">R3-111a-1</strain>
    </source>
</reference>
<accession>J3P207</accession>
<dbReference type="OrthoDB" id="2099887at2759"/>
<dbReference type="AlphaFoldDB" id="J3P207"/>
<evidence type="ECO:0000313" key="3">
    <source>
        <dbReference type="Proteomes" id="UP000006039"/>
    </source>
</evidence>
<organism evidence="1">
    <name type="scientific">Gaeumannomyces tritici (strain R3-111a-1)</name>
    <name type="common">Wheat and barley take-all root rot fungus</name>
    <name type="synonym">Gaeumannomyces graminis var. tritici</name>
    <dbReference type="NCBI Taxonomy" id="644352"/>
    <lineage>
        <taxon>Eukaryota</taxon>
        <taxon>Fungi</taxon>
        <taxon>Dikarya</taxon>
        <taxon>Ascomycota</taxon>
        <taxon>Pezizomycotina</taxon>
        <taxon>Sordariomycetes</taxon>
        <taxon>Sordariomycetidae</taxon>
        <taxon>Magnaporthales</taxon>
        <taxon>Magnaporthaceae</taxon>
        <taxon>Gaeumannomyces</taxon>
    </lineage>
</organism>
<protein>
    <submittedName>
        <fullName evidence="1 2">Uncharacterized protein</fullName>
    </submittedName>
</protein>
<dbReference type="PANTHER" id="PTHR38787">
    <property type="entry name" value="REGULATORY P DOMAIN-CONTAINING PROTEIN"/>
    <property type="match status" value="1"/>
</dbReference>
<dbReference type="eggNOG" id="ENOG502QQSB">
    <property type="taxonomic scope" value="Eukaryota"/>
</dbReference>
<reference evidence="1" key="2">
    <citation type="submission" date="2010-07" db="EMBL/GenBank/DDBJ databases">
        <authorList>
            <consortium name="The Broad Institute Genome Sequencing Platform"/>
            <consortium name="Broad Institute Genome Sequencing Center for Infectious Disease"/>
            <person name="Ma L.-J."/>
            <person name="Dead R."/>
            <person name="Young S."/>
            <person name="Zeng Q."/>
            <person name="Koehrsen M."/>
            <person name="Alvarado L."/>
            <person name="Berlin A."/>
            <person name="Chapman S.B."/>
            <person name="Chen Z."/>
            <person name="Freedman E."/>
            <person name="Gellesch M."/>
            <person name="Goldberg J."/>
            <person name="Griggs A."/>
            <person name="Gujja S."/>
            <person name="Heilman E.R."/>
            <person name="Heiman D."/>
            <person name="Hepburn T."/>
            <person name="Howarth C."/>
            <person name="Jen D."/>
            <person name="Larson L."/>
            <person name="Mehta T."/>
            <person name="Neiman D."/>
            <person name="Pearson M."/>
            <person name="Roberts A."/>
            <person name="Saif S."/>
            <person name="Shea T."/>
            <person name="Shenoy N."/>
            <person name="Sisk P."/>
            <person name="Stolte C."/>
            <person name="Sykes S."/>
            <person name="Walk T."/>
            <person name="White J."/>
            <person name="Yandava C."/>
            <person name="Haas B."/>
            <person name="Nusbaum C."/>
            <person name="Birren B."/>
        </authorList>
    </citation>
    <scope>NUCLEOTIDE SEQUENCE</scope>
    <source>
        <strain evidence="1">R3-111a-1</strain>
    </source>
</reference>
<dbReference type="EnsemblFungi" id="EJT73699">
    <property type="protein sequence ID" value="EJT73699"/>
    <property type="gene ID" value="GGTG_07555"/>
</dbReference>